<proteinExistence type="predicted"/>
<reference evidence="1 2" key="1">
    <citation type="submission" date="2020-08" db="EMBL/GenBank/DDBJ databases">
        <title>Genomic Encyclopedia of Type Strains, Phase IV (KMG-IV): sequencing the most valuable type-strain genomes for metagenomic binning, comparative biology and taxonomic classification.</title>
        <authorList>
            <person name="Goeker M."/>
        </authorList>
    </citation>
    <scope>NUCLEOTIDE SEQUENCE [LARGE SCALE GENOMIC DNA]</scope>
    <source>
        <strain evidence="1 2">DSM 11275</strain>
    </source>
</reference>
<dbReference type="Pfam" id="PF13481">
    <property type="entry name" value="AAA_25"/>
    <property type="match status" value="1"/>
</dbReference>
<dbReference type="Gene3D" id="3.40.50.300">
    <property type="entry name" value="P-loop containing nucleotide triphosphate hydrolases"/>
    <property type="match status" value="1"/>
</dbReference>
<dbReference type="InterPro" id="IPR036388">
    <property type="entry name" value="WH-like_DNA-bd_sf"/>
</dbReference>
<protein>
    <recommendedName>
        <fullName evidence="3">AAA+ ATPase domain-containing protein</fullName>
    </recommendedName>
</protein>
<evidence type="ECO:0000313" key="1">
    <source>
        <dbReference type="EMBL" id="MBB5144639.1"/>
    </source>
</evidence>
<dbReference type="Proteomes" id="UP000539075">
    <property type="component" value="Unassembled WGS sequence"/>
</dbReference>
<dbReference type="InterPro" id="IPR027417">
    <property type="entry name" value="P-loop_NTPase"/>
</dbReference>
<name>A0A7W8C595_9BACT</name>
<evidence type="ECO:0008006" key="3">
    <source>
        <dbReference type="Google" id="ProtNLM"/>
    </source>
</evidence>
<comment type="caution">
    <text evidence="1">The sequence shown here is derived from an EMBL/GenBank/DDBJ whole genome shotgun (WGS) entry which is preliminary data.</text>
</comment>
<gene>
    <name evidence="1" type="ORF">HNQ38_002755</name>
</gene>
<dbReference type="Gene3D" id="1.10.10.10">
    <property type="entry name" value="Winged helix-like DNA-binding domain superfamily/Winged helix DNA-binding domain"/>
    <property type="match status" value="1"/>
</dbReference>
<accession>A0A7W8C595</accession>
<sequence length="875" mass="96764">MNDLRKINDIARRFKMNITLGECSSATLGGAQERHCNTPTPVKNATLDATASPALAPMWAYTPAWNYSYHGSFNRTYKRTDFLHLIAKWPSSHKSATCPMGVDLQGRHPFSHSFGAAIGGATISNNYGLEDELVLETIFEALLEREATSQFYEKTDNNYIKLVTLTRDEDVQLFVSVEADGKPRWRINYGSTTGTTWTRLISIVFNLSHRDALATLANILNMSFDNLSKLSSDRHTAELNGGSRLIEDVPASLHLPGLPAGSACAELMEKKYIYGNAGQIIGAILRYRLNGNDFCLPATVGHGVLCMGKYKPTAHFLNQHLMDKYQFAKIIFCQDMRTALSLERIFGETRGDSAEKCIVTAHLGDDLSVLPWNYFHGHEVVFIPAPTKECMALVKLYKDYIAGAQAKSFRIYSGFFLHSQPGCDLTGHVEGITDAEEELLHKAVWLDTVERPTWLMEQVVKRGVSYDEFVAWGQKLGIFKKPKEQSKNNEASSCNSLSLFQPRIGLTATPLTNVTDVTTKQIVVPGGITLLHGLKDSGKSITCISAAKAIITGEGLFEVFTAGESRNILYLDSETPQDLLTERLDQFGLLEEIGNRLFLLSKFDLQGNDLAFSIMDQKFRDYVEDIMRAQNCGYLVLDNLTSLMDDGSIYHSTTVSKLFEDWIDNLARQGLGVVMVSHTQEGPSAGTAAAKTRGCEEFSIRAHTEIVLVRGTEILEKKLGTEVVQHKATQDGLTVGICFKVCKVACILQKKTFWLHLPLGASEWELLAATGVDGKEIKVSSEKKETCIEPTLDEGLPPTVMGDLPTQTTKHSLSPDQKKTLGILQKGSAKCKEIQQQLDVCEDKTRDLLKSLIDVGMVTKEGQGKATYYALKSSS</sequence>
<keyword evidence="2" id="KW-1185">Reference proteome</keyword>
<dbReference type="AlphaFoldDB" id="A0A7W8C595"/>
<dbReference type="EMBL" id="JACHGO010000009">
    <property type="protein sequence ID" value="MBB5144639.1"/>
    <property type="molecule type" value="Genomic_DNA"/>
</dbReference>
<organism evidence="1 2">
    <name type="scientific">Desulfovibrio intestinalis</name>
    <dbReference type="NCBI Taxonomy" id="58621"/>
    <lineage>
        <taxon>Bacteria</taxon>
        <taxon>Pseudomonadati</taxon>
        <taxon>Thermodesulfobacteriota</taxon>
        <taxon>Desulfovibrionia</taxon>
        <taxon>Desulfovibrionales</taxon>
        <taxon>Desulfovibrionaceae</taxon>
        <taxon>Desulfovibrio</taxon>
    </lineage>
</organism>
<dbReference type="SUPFAM" id="SSF52540">
    <property type="entry name" value="P-loop containing nucleoside triphosphate hydrolases"/>
    <property type="match status" value="1"/>
</dbReference>
<dbReference type="RefSeq" id="WP_183722010.1">
    <property type="nucleotide sequence ID" value="NZ_JACHGO010000009.1"/>
</dbReference>
<evidence type="ECO:0000313" key="2">
    <source>
        <dbReference type="Proteomes" id="UP000539075"/>
    </source>
</evidence>